<accession>A0ABS1CKJ0</accession>
<comment type="caution">
    <text evidence="2">The sequence shown here is derived from an EMBL/GenBank/DDBJ whole genome shotgun (WGS) entry which is preliminary data.</text>
</comment>
<evidence type="ECO:0000259" key="1">
    <source>
        <dbReference type="Pfam" id="PF14261"/>
    </source>
</evidence>
<reference evidence="2 3" key="1">
    <citation type="journal article" date="2020" name="Microorganisms">
        <title>Osmotic Adaptation and Compatible Solute Biosynthesis of Phototrophic Bacteria as Revealed from Genome Analyses.</title>
        <authorList>
            <person name="Imhoff J.F."/>
            <person name="Rahn T."/>
            <person name="Kunzel S."/>
            <person name="Keller A."/>
            <person name="Neulinger S.C."/>
        </authorList>
    </citation>
    <scope>NUCLEOTIDE SEQUENCE [LARGE SCALE GENOMIC DNA]</scope>
    <source>
        <strain evidence="2 3">DSM 6210</strain>
    </source>
</reference>
<dbReference type="Pfam" id="PF14261">
    <property type="entry name" value="DUF4351"/>
    <property type="match status" value="1"/>
</dbReference>
<protein>
    <recommendedName>
        <fullName evidence="1">DUF4351 domain-containing protein</fullName>
    </recommendedName>
</protein>
<dbReference type="EMBL" id="NRRV01000045">
    <property type="protein sequence ID" value="MBK1632352.1"/>
    <property type="molecule type" value="Genomic_DNA"/>
</dbReference>
<gene>
    <name evidence="2" type="ORF">CKO31_16735</name>
</gene>
<evidence type="ECO:0000313" key="2">
    <source>
        <dbReference type="EMBL" id="MBK1632352.1"/>
    </source>
</evidence>
<dbReference type="RefSeq" id="WP_322789165.1">
    <property type="nucleotide sequence ID" value="NZ_NRRV01000045.1"/>
</dbReference>
<proteinExistence type="predicted"/>
<organism evidence="2 3">
    <name type="scientific">Thiohalocapsa halophila</name>
    <dbReference type="NCBI Taxonomy" id="69359"/>
    <lineage>
        <taxon>Bacteria</taxon>
        <taxon>Pseudomonadati</taxon>
        <taxon>Pseudomonadota</taxon>
        <taxon>Gammaproteobacteria</taxon>
        <taxon>Chromatiales</taxon>
        <taxon>Chromatiaceae</taxon>
        <taxon>Thiohalocapsa</taxon>
    </lineage>
</organism>
<dbReference type="Proteomes" id="UP000748752">
    <property type="component" value="Unassembled WGS sequence"/>
</dbReference>
<feature type="domain" description="DUF4351" evidence="1">
    <location>
        <begin position="18"/>
        <end position="49"/>
    </location>
</feature>
<sequence length="73" mass="8453">MEILKTYSERIRDEGVHQGMQQGEAVSLLRLMHHKFGELPADIRHRIESAEPDTLSRWFDQALAADNLDEVLH</sequence>
<name>A0ABS1CKJ0_9GAMM</name>
<dbReference type="InterPro" id="IPR025587">
    <property type="entry name" value="DUF4351"/>
</dbReference>
<keyword evidence="3" id="KW-1185">Reference proteome</keyword>
<evidence type="ECO:0000313" key="3">
    <source>
        <dbReference type="Proteomes" id="UP000748752"/>
    </source>
</evidence>